<evidence type="ECO:0000313" key="1">
    <source>
        <dbReference type="EMBL" id="AUM60025.1"/>
    </source>
</evidence>
<name>A0A2I6PIX9_MERS</name>
<gene>
    <name evidence="1" type="primary">ORF3</name>
</gene>
<dbReference type="EMBL" id="MG596803">
    <property type="protein sequence ID" value="AUM60025.1"/>
    <property type="molecule type" value="Genomic_RNA"/>
</dbReference>
<sequence>MRVQRPPTLLLVLTLLLLANANSKPLIGYIPEHCQSHTGSLLKACIETAKFDTIGLYTNRVVSPPINADLSPISVDRDSAVGHTEFYDSQPSTSFYDIAVSQN</sequence>
<organism evidence="1">
    <name type="scientific">Middle East respiratory syndrome-related coronavirus</name>
    <name type="common">MERS-CoV</name>
    <dbReference type="NCBI Taxonomy" id="1335626"/>
    <lineage>
        <taxon>Viruses</taxon>
        <taxon>Riboviria</taxon>
        <taxon>Orthornavirae</taxon>
        <taxon>Pisuviricota</taxon>
        <taxon>Pisoniviricetes</taxon>
        <taxon>Nidovirales</taxon>
        <taxon>Cornidovirineae</taxon>
        <taxon>Coronaviridae</taxon>
        <taxon>Orthocoronavirinae</taxon>
        <taxon>Betacoronavirus</taxon>
        <taxon>Merbecovirus</taxon>
        <taxon>Betacoronavirus cameli</taxon>
    </lineage>
</organism>
<protein>
    <submittedName>
        <fullName evidence="1">ORF3 protein</fullName>
    </submittedName>
</protein>
<accession>A0A2I6PIX9</accession>
<reference evidence="1" key="1">
    <citation type="journal article" date="2017" name="Virol. J.">
        <title>Detection and full genome characterization of two beta CoV viruses related to Middle East respiratory syndrome from bats in Italy.</title>
        <authorList>
            <person name="Moreno A."/>
            <person name="Lelli D."/>
            <person name="de Sabato L."/>
            <person name="Zaccaria G."/>
            <person name="Boni A."/>
            <person name="Sozzi E."/>
            <person name="Prosperi A."/>
            <person name="Lavazza A."/>
            <person name="Cella E."/>
            <person name="Castrucci M.R."/>
            <person name="Cicozzi M."/>
            <person name="Vaccari G."/>
        </authorList>
    </citation>
    <scope>NUCLEOTIDE SEQUENCE</scope>
    <source>
        <strain evidence="1">Bat-CoV/P.khulii/Italy/206645-63/2011</strain>
    </source>
</reference>
<proteinExistence type="predicted"/>